<dbReference type="PANTHER" id="PTHR32303:SF10">
    <property type="entry name" value="OUTER MEMBRANE PROTEIN ASSEMBLY FACTOR BAMB"/>
    <property type="match status" value="1"/>
</dbReference>
<dbReference type="InterPro" id="IPR009056">
    <property type="entry name" value="Cyt_c-like_dom"/>
</dbReference>
<dbReference type="SMART" id="SM00564">
    <property type="entry name" value="PQQ"/>
    <property type="match status" value="7"/>
</dbReference>
<feature type="region of interest" description="Disordered" evidence="9">
    <location>
        <begin position="333"/>
        <end position="353"/>
    </location>
</feature>
<dbReference type="SUPFAM" id="SSF46626">
    <property type="entry name" value="Cytochrome c"/>
    <property type="match status" value="1"/>
</dbReference>
<sequence>MTQARALAAFAIALLLVSCGDTADLVGGETLGSTDEFATGEGLIADRDSLPGAKLYAENCASCHDGSVPKAPHFQWLEMMSPASIVAALSGGVMAEQGAMLSEDEKLRVAEYITRVDLSDGLPDVNYAAKCKGSAARFDRAKPAVQAGWGHDTRRFVSSALGGLEGGDLGELELKWSYAFPNATKARSQPAIGYGAAYVGSDDGTVYAFDLETGCARWTFKASAEVRTGIVLVDGATPMVYFGDLTSKLYAVDALTGEQQWSRRMDDHPSATLTGTPAFHDGTLYVPVSSLEVVPAADPNYECCTFRGHLDAIDAKSGEVKWQFWAIPEEPKRSEKNGKASYAPSGAPMWTSPTVDPKRGVLYAGTGENYSSPADGNSDSIFAIDLNTGRRVWHRQTISGDAWNVACMMEDNPNCPPERGPDFDHSSSPLLIDVGGGKQVLAVGHKNGMVYGLDPDAKGKVLWETKIGRGSIQGGVHWGMAAEGTTVYVPINDMNNTRNGDPLDPKAARPGMHAVDARTGTKLWSQVQKNVCGEGRPFCDPGVSAAVTAIPGAVVAGHMDGWIRAYDRKSGKRLWEFNSARPFETVNGMKGRGGSMSGPGAAVGDGHLVINSGYGLYQHEAGNVLLVFAPKR</sequence>
<evidence type="ECO:0000256" key="5">
    <source>
        <dbReference type="ARBA" id="ARBA00022729"/>
    </source>
</evidence>
<dbReference type="EMBL" id="CP121106">
    <property type="protein sequence ID" value="WFL77777.1"/>
    <property type="molecule type" value="Genomic_DNA"/>
</dbReference>
<evidence type="ECO:0000256" key="2">
    <source>
        <dbReference type="ARBA" id="ARBA00008156"/>
    </source>
</evidence>
<dbReference type="Proteomes" id="UP001215827">
    <property type="component" value="Chromosome"/>
</dbReference>
<evidence type="ECO:0000256" key="9">
    <source>
        <dbReference type="SAM" id="MobiDB-lite"/>
    </source>
</evidence>
<organism evidence="12 13">
    <name type="scientific">Altererythrobacter arenosus</name>
    <dbReference type="NCBI Taxonomy" id="3032592"/>
    <lineage>
        <taxon>Bacteria</taxon>
        <taxon>Pseudomonadati</taxon>
        <taxon>Pseudomonadota</taxon>
        <taxon>Alphaproteobacteria</taxon>
        <taxon>Sphingomonadales</taxon>
        <taxon>Erythrobacteraceae</taxon>
        <taxon>Altererythrobacter</taxon>
    </lineage>
</organism>
<protein>
    <submittedName>
        <fullName evidence="12">PQQ-binding-like beta-propeller repeat protein</fullName>
    </submittedName>
</protein>
<feature type="chain" id="PRO_5046448154" evidence="10">
    <location>
        <begin position="24"/>
        <end position="632"/>
    </location>
</feature>
<keyword evidence="13" id="KW-1185">Reference proteome</keyword>
<dbReference type="PROSITE" id="PS51007">
    <property type="entry name" value="CYTC"/>
    <property type="match status" value="1"/>
</dbReference>
<evidence type="ECO:0000256" key="3">
    <source>
        <dbReference type="ARBA" id="ARBA00022617"/>
    </source>
</evidence>
<dbReference type="InterPro" id="IPR036909">
    <property type="entry name" value="Cyt_c-like_dom_sf"/>
</dbReference>
<dbReference type="InterPro" id="IPR018391">
    <property type="entry name" value="PQQ_b-propeller_rpt"/>
</dbReference>
<evidence type="ECO:0000313" key="12">
    <source>
        <dbReference type="EMBL" id="WFL77777.1"/>
    </source>
</evidence>
<dbReference type="Pfam" id="PF01011">
    <property type="entry name" value="PQQ"/>
    <property type="match status" value="1"/>
</dbReference>
<dbReference type="Gene3D" id="2.140.10.10">
    <property type="entry name" value="Quinoprotein alcohol dehydrogenase-like superfamily"/>
    <property type="match status" value="2"/>
</dbReference>
<dbReference type="InterPro" id="IPR002372">
    <property type="entry name" value="PQQ_rpt_dom"/>
</dbReference>
<dbReference type="InterPro" id="IPR011047">
    <property type="entry name" value="Quinoprotein_ADH-like_sf"/>
</dbReference>
<accession>A0ABY8FSF9</accession>
<feature type="signal peptide" evidence="10">
    <location>
        <begin position="1"/>
        <end position="23"/>
    </location>
</feature>
<dbReference type="RefSeq" id="WP_278016469.1">
    <property type="nucleotide sequence ID" value="NZ_CP121106.1"/>
</dbReference>
<evidence type="ECO:0000256" key="10">
    <source>
        <dbReference type="SAM" id="SignalP"/>
    </source>
</evidence>
<dbReference type="PANTHER" id="PTHR32303">
    <property type="entry name" value="QUINOPROTEIN ALCOHOL DEHYDROGENASE (CYTOCHROME C)"/>
    <property type="match status" value="1"/>
</dbReference>
<evidence type="ECO:0000313" key="13">
    <source>
        <dbReference type="Proteomes" id="UP001215827"/>
    </source>
</evidence>
<keyword evidence="3 8" id="KW-0349">Heme</keyword>
<reference evidence="12 13" key="1">
    <citation type="submission" date="2023-03" db="EMBL/GenBank/DDBJ databases">
        <title>Altererythrobacter sp. CAU 1644 isolated from sand.</title>
        <authorList>
            <person name="Kim W."/>
        </authorList>
    </citation>
    <scope>NUCLEOTIDE SEQUENCE [LARGE SCALE GENOMIC DNA]</scope>
    <source>
        <strain evidence="12 13">CAU 1644</strain>
    </source>
</reference>
<evidence type="ECO:0000256" key="8">
    <source>
        <dbReference type="PROSITE-ProRule" id="PRU00433"/>
    </source>
</evidence>
<dbReference type="PROSITE" id="PS51257">
    <property type="entry name" value="PROKAR_LIPOPROTEIN"/>
    <property type="match status" value="1"/>
</dbReference>
<gene>
    <name evidence="12" type="ORF">P7228_01530</name>
</gene>
<feature type="domain" description="Cytochrome c" evidence="11">
    <location>
        <begin position="47"/>
        <end position="117"/>
    </location>
</feature>
<comment type="similarity">
    <text evidence="2">Belongs to the bacterial PQQ dehydrogenase family.</text>
</comment>
<evidence type="ECO:0000256" key="7">
    <source>
        <dbReference type="ARBA" id="ARBA00023004"/>
    </source>
</evidence>
<proteinExistence type="inferred from homology"/>
<comment type="cofactor">
    <cofactor evidence="1">
        <name>pyrroloquinoline quinone</name>
        <dbReference type="ChEBI" id="CHEBI:58442"/>
    </cofactor>
</comment>
<dbReference type="SUPFAM" id="SSF50998">
    <property type="entry name" value="Quinoprotein alcohol dehydrogenase-like"/>
    <property type="match status" value="1"/>
</dbReference>
<keyword evidence="4 8" id="KW-0479">Metal-binding</keyword>
<dbReference type="Pfam" id="PF13442">
    <property type="entry name" value="Cytochrome_CBB3"/>
    <property type="match status" value="1"/>
</dbReference>
<evidence type="ECO:0000259" key="11">
    <source>
        <dbReference type="PROSITE" id="PS51007"/>
    </source>
</evidence>
<dbReference type="Pfam" id="PF13360">
    <property type="entry name" value="PQQ_2"/>
    <property type="match status" value="1"/>
</dbReference>
<evidence type="ECO:0000256" key="6">
    <source>
        <dbReference type="ARBA" id="ARBA00023002"/>
    </source>
</evidence>
<dbReference type="Gene3D" id="1.10.760.10">
    <property type="entry name" value="Cytochrome c-like domain"/>
    <property type="match status" value="1"/>
</dbReference>
<keyword evidence="5 10" id="KW-0732">Signal</keyword>
<keyword evidence="6" id="KW-0560">Oxidoreductase</keyword>
<evidence type="ECO:0000256" key="4">
    <source>
        <dbReference type="ARBA" id="ARBA00022723"/>
    </source>
</evidence>
<evidence type="ECO:0000256" key="1">
    <source>
        <dbReference type="ARBA" id="ARBA00001931"/>
    </source>
</evidence>
<name>A0ABY8FSF9_9SPHN</name>
<keyword evidence="7 8" id="KW-0408">Iron</keyword>